<keyword evidence="1 2" id="KW-0103">Bromodomain</keyword>
<gene>
    <name evidence="6" type="ORF">F8388_006838</name>
    <name evidence="7" type="ORF">G4B88_019671</name>
</gene>
<feature type="compositionally biased region" description="Basic residues" evidence="4">
    <location>
        <begin position="202"/>
        <end position="213"/>
    </location>
</feature>
<dbReference type="EMBL" id="JAATIP010000041">
    <property type="protein sequence ID" value="KAF4386883.1"/>
    <property type="molecule type" value="Genomic_DNA"/>
</dbReference>
<feature type="region of interest" description="Disordered" evidence="4">
    <location>
        <begin position="196"/>
        <end position="218"/>
    </location>
</feature>
<evidence type="ECO:0000259" key="5">
    <source>
        <dbReference type="PROSITE" id="PS50014"/>
    </source>
</evidence>
<name>A0A7J6GVD7_CANSA</name>
<reference evidence="8 9" key="1">
    <citation type="journal article" date="2020" name="bioRxiv">
        <title>Sequence and annotation of 42 cannabis genomes reveals extensive copy number variation in cannabinoid synthesis and pathogen resistance genes.</title>
        <authorList>
            <person name="Mckernan K.J."/>
            <person name="Helbert Y."/>
            <person name="Kane L.T."/>
            <person name="Ebling H."/>
            <person name="Zhang L."/>
            <person name="Liu B."/>
            <person name="Eaton Z."/>
            <person name="Mclaughlin S."/>
            <person name="Kingan S."/>
            <person name="Baybayan P."/>
            <person name="Concepcion G."/>
            <person name="Jordan M."/>
            <person name="Riva A."/>
            <person name="Barbazuk W."/>
            <person name="Harkins T."/>
        </authorList>
    </citation>
    <scope>NUCLEOTIDE SEQUENCE [LARGE SCALE GENOMIC DNA]</scope>
    <source>
        <strain evidence="8 9">cv. Jamaican Lion 4</strain>
        <strain evidence="7">Father</strain>
        <strain evidence="6">Mother</strain>
        <tissue evidence="6">Leaf</tissue>
    </source>
</reference>
<feature type="compositionally biased region" description="Polar residues" evidence="4">
    <location>
        <begin position="245"/>
        <end position="262"/>
    </location>
</feature>
<feature type="domain" description="Bromo" evidence="5">
    <location>
        <begin position="280"/>
        <end position="350"/>
    </location>
</feature>
<evidence type="ECO:0000256" key="1">
    <source>
        <dbReference type="ARBA" id="ARBA00023117"/>
    </source>
</evidence>
<dbReference type="SUPFAM" id="SSF47370">
    <property type="entry name" value="Bromodomain"/>
    <property type="match status" value="1"/>
</dbReference>
<organism evidence="6 8">
    <name type="scientific">Cannabis sativa</name>
    <name type="common">Hemp</name>
    <name type="synonym">Marijuana</name>
    <dbReference type="NCBI Taxonomy" id="3483"/>
    <lineage>
        <taxon>Eukaryota</taxon>
        <taxon>Viridiplantae</taxon>
        <taxon>Streptophyta</taxon>
        <taxon>Embryophyta</taxon>
        <taxon>Tracheophyta</taxon>
        <taxon>Spermatophyta</taxon>
        <taxon>Magnoliopsida</taxon>
        <taxon>eudicotyledons</taxon>
        <taxon>Gunneridae</taxon>
        <taxon>Pentapetalae</taxon>
        <taxon>rosids</taxon>
        <taxon>fabids</taxon>
        <taxon>Rosales</taxon>
        <taxon>Cannabaceae</taxon>
        <taxon>Cannabis</taxon>
    </lineage>
</organism>
<dbReference type="AlphaFoldDB" id="A0A7J6GVD7"/>
<protein>
    <recommendedName>
        <fullName evidence="5">Bromo domain-containing protein</fullName>
    </recommendedName>
</protein>
<dbReference type="Gene3D" id="1.20.920.10">
    <property type="entry name" value="Bromodomain-like"/>
    <property type="match status" value="1"/>
</dbReference>
<dbReference type="PROSITE" id="PS50014">
    <property type="entry name" value="BROMODOMAIN_2"/>
    <property type="match status" value="1"/>
</dbReference>
<feature type="coiled-coil region" evidence="3">
    <location>
        <begin position="78"/>
        <end position="105"/>
    </location>
</feature>
<evidence type="ECO:0000313" key="8">
    <source>
        <dbReference type="Proteomes" id="UP000525078"/>
    </source>
</evidence>
<dbReference type="PANTHER" id="PTHR15398:SF4">
    <property type="entry name" value="BROMODOMAIN-CONTAINING PROTEIN 8 ISOFORM X1"/>
    <property type="match status" value="1"/>
</dbReference>
<evidence type="ECO:0000313" key="7">
    <source>
        <dbReference type="EMBL" id="KAF4397950.1"/>
    </source>
</evidence>
<evidence type="ECO:0000256" key="4">
    <source>
        <dbReference type="SAM" id="MobiDB-lite"/>
    </source>
</evidence>
<feature type="region of interest" description="Disordered" evidence="4">
    <location>
        <begin position="387"/>
        <end position="461"/>
    </location>
</feature>
<dbReference type="InterPro" id="IPR036427">
    <property type="entry name" value="Bromodomain-like_sf"/>
</dbReference>
<feature type="region of interest" description="Disordered" evidence="4">
    <location>
        <begin position="245"/>
        <end position="265"/>
    </location>
</feature>
<keyword evidence="3" id="KW-0175">Coiled coil</keyword>
<comment type="caution">
    <text evidence="6">The sequence shown here is derived from an EMBL/GenBank/DDBJ whole genome shotgun (WGS) entry which is preliminary data.</text>
</comment>
<dbReference type="InterPro" id="IPR001487">
    <property type="entry name" value="Bromodomain"/>
</dbReference>
<sequence length="461" mass="51627">MVTAVMEGEWGTWEELLLGGAVLRHGTRDWDTVAAELRARALCSYNYTGQVCKAKYEDLQHRYRGCTAWFEELRKKRMAELRQALDHSEDSIGSLETKLETLKAEKGVSRVNYASSQTESPSTLQKLEGVDSFSKESKDGLSAGSFTLETRTSWSAECLNPCTVSAEETETKLKDLHSFKTAEACNTEKLADHVHERQGSILKKRRGKRKRKDCSRDIKESSVGESGFLDSAEAVTAFRSKENTTSDCGEVSRSSGLDNQSKGTKKDSIDDLLKIFNSIVEHKCASTFRRRLDSQKRGRYKKMIRKHMDFDTLRSRITSRSVMSVKELFRDLLLLANNSLVFYSKNTREHKSALLLRDLTTKTLLQHFKDSTSIKAASANISVITTIQSSPPPLPPQVKPRSNHSGNNKNSAVKPTHPKINDAAKSPKKGSSQARRVGRKSNTQQQPTVAPAKGRKRGRVR</sequence>
<evidence type="ECO:0000313" key="6">
    <source>
        <dbReference type="EMBL" id="KAF4386883.1"/>
    </source>
</evidence>
<dbReference type="EMBL" id="JAATIQ010000029">
    <property type="protein sequence ID" value="KAF4397950.1"/>
    <property type="molecule type" value="Genomic_DNA"/>
</dbReference>
<dbReference type="Proteomes" id="UP000583929">
    <property type="component" value="Unassembled WGS sequence"/>
</dbReference>
<dbReference type="SMART" id="SM00297">
    <property type="entry name" value="BROMO"/>
    <property type="match status" value="1"/>
</dbReference>
<proteinExistence type="predicted"/>
<evidence type="ECO:0000256" key="2">
    <source>
        <dbReference type="PROSITE-ProRule" id="PRU00035"/>
    </source>
</evidence>
<dbReference type="Pfam" id="PF00439">
    <property type="entry name" value="Bromodomain"/>
    <property type="match status" value="1"/>
</dbReference>
<feature type="compositionally biased region" description="Polar residues" evidence="4">
    <location>
        <begin position="403"/>
        <end position="413"/>
    </location>
</feature>
<keyword evidence="9" id="KW-1185">Reference proteome</keyword>
<dbReference type="GO" id="GO:0035267">
    <property type="term" value="C:NuA4 histone acetyltransferase complex"/>
    <property type="evidence" value="ECO:0007669"/>
    <property type="project" value="TreeGrafter"/>
</dbReference>
<accession>A0A7J6GVD7</accession>
<evidence type="ECO:0000313" key="9">
    <source>
        <dbReference type="Proteomes" id="UP000583929"/>
    </source>
</evidence>
<dbReference type="CDD" id="cd04369">
    <property type="entry name" value="Bromodomain"/>
    <property type="match status" value="1"/>
</dbReference>
<dbReference type="PANTHER" id="PTHR15398">
    <property type="entry name" value="BROMODOMAIN-CONTAINING PROTEIN 8"/>
    <property type="match status" value="1"/>
</dbReference>
<feature type="compositionally biased region" description="Polar residues" evidence="4">
    <location>
        <begin position="429"/>
        <end position="448"/>
    </location>
</feature>
<dbReference type="Proteomes" id="UP000525078">
    <property type="component" value="Unassembled WGS sequence"/>
</dbReference>
<evidence type="ECO:0000256" key="3">
    <source>
        <dbReference type="SAM" id="Coils"/>
    </source>
</evidence>